<evidence type="ECO:0000256" key="10">
    <source>
        <dbReference type="SAM" id="Phobius"/>
    </source>
</evidence>
<dbReference type="Gene3D" id="1.10.630.10">
    <property type="entry name" value="Cytochrome P450"/>
    <property type="match status" value="1"/>
</dbReference>
<dbReference type="EnsemblMetazoa" id="ADIR006480-RA">
    <property type="protein sequence ID" value="ADIR006480-PA"/>
    <property type="gene ID" value="ADIR006480"/>
</dbReference>
<dbReference type="PANTHER" id="PTHR24291:SF177">
    <property type="entry name" value="CYTOCHROME P450 4AA1-RELATED"/>
    <property type="match status" value="1"/>
</dbReference>
<protein>
    <recommendedName>
        <fullName evidence="13">Cytochrome P450</fullName>
    </recommendedName>
</protein>
<dbReference type="GO" id="GO:0005506">
    <property type="term" value="F:iron ion binding"/>
    <property type="evidence" value="ECO:0007669"/>
    <property type="project" value="InterPro"/>
</dbReference>
<dbReference type="GO" id="GO:0020037">
    <property type="term" value="F:heme binding"/>
    <property type="evidence" value="ECO:0007669"/>
    <property type="project" value="InterPro"/>
</dbReference>
<organism evidence="11 12">
    <name type="scientific">Anopheles dirus</name>
    <dbReference type="NCBI Taxonomy" id="7168"/>
    <lineage>
        <taxon>Eukaryota</taxon>
        <taxon>Metazoa</taxon>
        <taxon>Ecdysozoa</taxon>
        <taxon>Arthropoda</taxon>
        <taxon>Hexapoda</taxon>
        <taxon>Insecta</taxon>
        <taxon>Pterygota</taxon>
        <taxon>Neoptera</taxon>
        <taxon>Endopterygota</taxon>
        <taxon>Diptera</taxon>
        <taxon>Nematocera</taxon>
        <taxon>Culicoidea</taxon>
        <taxon>Culicidae</taxon>
        <taxon>Anophelinae</taxon>
        <taxon>Anopheles</taxon>
    </lineage>
</organism>
<evidence type="ECO:0000256" key="6">
    <source>
        <dbReference type="ARBA" id="ARBA00023004"/>
    </source>
</evidence>
<keyword evidence="5 9" id="KW-0560">Oxidoreductase</keyword>
<evidence type="ECO:0000256" key="5">
    <source>
        <dbReference type="ARBA" id="ARBA00023002"/>
    </source>
</evidence>
<dbReference type="PANTHER" id="PTHR24291">
    <property type="entry name" value="CYTOCHROME P450 FAMILY 4"/>
    <property type="match status" value="1"/>
</dbReference>
<dbReference type="GO" id="GO:0016705">
    <property type="term" value="F:oxidoreductase activity, acting on paired donors, with incorporation or reduction of molecular oxygen"/>
    <property type="evidence" value="ECO:0007669"/>
    <property type="project" value="InterPro"/>
</dbReference>
<dbReference type="InterPro" id="IPR002401">
    <property type="entry name" value="Cyt_P450_E_grp-I"/>
</dbReference>
<keyword evidence="10" id="KW-0472">Membrane</keyword>
<comment type="cofactor">
    <cofactor evidence="1 8">
        <name>heme</name>
        <dbReference type="ChEBI" id="CHEBI:30413"/>
    </cofactor>
</comment>
<dbReference type="AlphaFoldDB" id="A0A182NFQ8"/>
<dbReference type="VEuPathDB" id="VectorBase:ADIR006480"/>
<dbReference type="PRINTS" id="PR00463">
    <property type="entry name" value="EP450I"/>
</dbReference>
<dbReference type="CDD" id="cd20628">
    <property type="entry name" value="CYP4"/>
    <property type="match status" value="1"/>
</dbReference>
<reference evidence="11" key="2">
    <citation type="submission" date="2020-05" db="UniProtKB">
        <authorList>
            <consortium name="EnsemblMetazoa"/>
        </authorList>
    </citation>
    <scope>IDENTIFICATION</scope>
    <source>
        <strain evidence="11">WRAIR2</strain>
    </source>
</reference>
<evidence type="ECO:0000256" key="2">
    <source>
        <dbReference type="ARBA" id="ARBA00010617"/>
    </source>
</evidence>
<accession>A0A182NFQ8</accession>
<dbReference type="InterPro" id="IPR017972">
    <property type="entry name" value="Cyt_P450_CS"/>
</dbReference>
<dbReference type="PRINTS" id="PR00385">
    <property type="entry name" value="P450"/>
</dbReference>
<evidence type="ECO:0000313" key="11">
    <source>
        <dbReference type="EnsemblMetazoa" id="ADIR006480-PA"/>
    </source>
</evidence>
<keyword evidence="12" id="KW-1185">Reference proteome</keyword>
<keyword evidence="10" id="KW-1133">Transmembrane helix</keyword>
<dbReference type="InterPro" id="IPR001128">
    <property type="entry name" value="Cyt_P450"/>
</dbReference>
<evidence type="ECO:0000256" key="1">
    <source>
        <dbReference type="ARBA" id="ARBA00001971"/>
    </source>
</evidence>
<evidence type="ECO:0000313" key="12">
    <source>
        <dbReference type="Proteomes" id="UP000075884"/>
    </source>
</evidence>
<reference evidence="12" key="1">
    <citation type="submission" date="2013-03" db="EMBL/GenBank/DDBJ databases">
        <title>The Genome Sequence of Anopheles dirus WRAIR2.</title>
        <authorList>
            <consortium name="The Broad Institute Genomics Platform"/>
            <person name="Neafsey D.E."/>
            <person name="Walton C."/>
            <person name="Walker B."/>
            <person name="Young S.K."/>
            <person name="Zeng Q."/>
            <person name="Gargeya S."/>
            <person name="Fitzgerald M."/>
            <person name="Haas B."/>
            <person name="Abouelleil A."/>
            <person name="Allen A.W."/>
            <person name="Alvarado L."/>
            <person name="Arachchi H.M."/>
            <person name="Berlin A.M."/>
            <person name="Chapman S.B."/>
            <person name="Gainer-Dewar J."/>
            <person name="Goldberg J."/>
            <person name="Griggs A."/>
            <person name="Gujja S."/>
            <person name="Hansen M."/>
            <person name="Howarth C."/>
            <person name="Imamovic A."/>
            <person name="Ireland A."/>
            <person name="Larimer J."/>
            <person name="McCowan C."/>
            <person name="Murphy C."/>
            <person name="Pearson M."/>
            <person name="Poon T.W."/>
            <person name="Priest M."/>
            <person name="Roberts A."/>
            <person name="Saif S."/>
            <person name="Shea T."/>
            <person name="Sisk P."/>
            <person name="Sykes S."/>
            <person name="Wortman J."/>
            <person name="Nusbaum C."/>
            <person name="Birren B."/>
        </authorList>
    </citation>
    <scope>NUCLEOTIDE SEQUENCE [LARGE SCALE GENOMIC DNA]</scope>
    <source>
        <strain evidence="12">WRAIR2</strain>
    </source>
</reference>
<name>A0A182NFQ8_9DIPT</name>
<dbReference type="Proteomes" id="UP000075884">
    <property type="component" value="Unassembled WGS sequence"/>
</dbReference>
<evidence type="ECO:0000256" key="8">
    <source>
        <dbReference type="PIRSR" id="PIRSR602401-1"/>
    </source>
</evidence>
<comment type="similarity">
    <text evidence="2 9">Belongs to the cytochrome P450 family.</text>
</comment>
<evidence type="ECO:0000256" key="9">
    <source>
        <dbReference type="RuleBase" id="RU000461"/>
    </source>
</evidence>
<feature type="binding site" description="axial binding residue" evidence="8">
    <location>
        <position position="507"/>
    </location>
    <ligand>
        <name>heme</name>
        <dbReference type="ChEBI" id="CHEBI:30413"/>
    </ligand>
    <ligandPart>
        <name>Fe</name>
        <dbReference type="ChEBI" id="CHEBI:18248"/>
    </ligandPart>
</feature>
<dbReference type="Pfam" id="PF00067">
    <property type="entry name" value="p450"/>
    <property type="match status" value="1"/>
</dbReference>
<evidence type="ECO:0000256" key="7">
    <source>
        <dbReference type="ARBA" id="ARBA00023033"/>
    </source>
</evidence>
<dbReference type="InterPro" id="IPR036396">
    <property type="entry name" value="Cyt_P450_sf"/>
</dbReference>
<keyword evidence="10" id="KW-0812">Transmembrane</keyword>
<keyword evidence="7 9" id="KW-0503">Monooxygenase</keyword>
<dbReference type="PROSITE" id="PS00086">
    <property type="entry name" value="CYTOCHROME_P450"/>
    <property type="match status" value="1"/>
</dbReference>
<dbReference type="GO" id="GO:0004497">
    <property type="term" value="F:monooxygenase activity"/>
    <property type="evidence" value="ECO:0007669"/>
    <property type="project" value="UniProtKB-KW"/>
</dbReference>
<evidence type="ECO:0000256" key="3">
    <source>
        <dbReference type="ARBA" id="ARBA00022617"/>
    </source>
</evidence>
<sequence length="564" mass="64400">VSGTVRRHQCYNSIRTVPHRKQEAVPNPEQLQWLQAATAAVHLIRARRNSGDYKELEPFLRAVQPPTMTFFQALEKSSAVELYTYVTLLLVCVLLYIFSDYLKICALAFRLPGPTAYPVIGNCLDIAKKDLISREMSEAYKNYGPLARVWIFVFPMFVVFDPNDLKVILSSKKHTNKSMFYKLLHNFLGRGLITSSGHKWSSHRKLIQPSFNIAVLEKFIDTFADSASSLIDKLPKEETILNVTEYVNNCVIDILNEAVLGVPVNSDKKEMEQSPFRQGKVVAPYRITHPWLLFNSIYKLTDAATAELNQKKQLDDFTRKMIRRRRETLKTLTPSDRRCLLDFMIEISNENPDFTEDDIIDEACTFMLAGQDSVGAAVAFSLFLLARHQEHQAKCYEEIQRHIGTDSSKQPTAESIRELRHLEACIKESLRLYPSVPLMARKIGEPVRVGKHTLPAGTEIMVLPYATHRLEHIYPDPERFDPERFGDGAPHQNPYAFIPFSAGPRNCIGYKFAYIEMKTVIARVLQNFHLSPAPGREEVQPIFRMTLRARGGLWVKLTPRKAVS</sequence>
<evidence type="ECO:0000256" key="4">
    <source>
        <dbReference type="ARBA" id="ARBA00022723"/>
    </source>
</evidence>
<dbReference type="SUPFAM" id="SSF48264">
    <property type="entry name" value="Cytochrome P450"/>
    <property type="match status" value="1"/>
</dbReference>
<evidence type="ECO:0008006" key="13">
    <source>
        <dbReference type="Google" id="ProtNLM"/>
    </source>
</evidence>
<dbReference type="STRING" id="7168.A0A182NFQ8"/>
<feature type="transmembrane region" description="Helical" evidence="10">
    <location>
        <begin position="82"/>
        <end position="102"/>
    </location>
</feature>
<keyword evidence="3 8" id="KW-0349">Heme</keyword>
<proteinExistence type="inferred from homology"/>
<keyword evidence="4 8" id="KW-0479">Metal-binding</keyword>
<dbReference type="InterPro" id="IPR050196">
    <property type="entry name" value="Cytochrome_P450_Monoox"/>
</dbReference>
<keyword evidence="6 8" id="KW-0408">Iron</keyword>